<proteinExistence type="predicted"/>
<reference evidence="9" key="1">
    <citation type="submission" date="2025-08" db="UniProtKB">
        <authorList>
            <consortium name="RefSeq"/>
        </authorList>
    </citation>
    <scope>IDENTIFICATION</scope>
    <source>
        <tissue evidence="9">Whole body</tissue>
    </source>
</reference>
<protein>
    <submittedName>
        <fullName evidence="9">Uncharacterized protein LOC112467027</fullName>
    </submittedName>
</protein>
<dbReference type="PROSITE" id="PS50950">
    <property type="entry name" value="ZF_THAP"/>
    <property type="match status" value="1"/>
</dbReference>
<dbReference type="SUPFAM" id="SSF57716">
    <property type="entry name" value="Glucocorticoid receptor-like (DNA-binding domain)"/>
    <property type="match status" value="1"/>
</dbReference>
<organism evidence="8 9">
    <name type="scientific">Temnothorax curvispinosus</name>
    <dbReference type="NCBI Taxonomy" id="300111"/>
    <lineage>
        <taxon>Eukaryota</taxon>
        <taxon>Metazoa</taxon>
        <taxon>Ecdysozoa</taxon>
        <taxon>Arthropoda</taxon>
        <taxon>Hexapoda</taxon>
        <taxon>Insecta</taxon>
        <taxon>Pterygota</taxon>
        <taxon>Neoptera</taxon>
        <taxon>Endopterygota</taxon>
        <taxon>Hymenoptera</taxon>
        <taxon>Apocrita</taxon>
        <taxon>Aculeata</taxon>
        <taxon>Formicoidea</taxon>
        <taxon>Formicidae</taxon>
        <taxon>Myrmicinae</taxon>
        <taxon>Temnothorax</taxon>
    </lineage>
</organism>
<dbReference type="Proteomes" id="UP000504618">
    <property type="component" value="Unplaced"/>
</dbReference>
<dbReference type="SMART" id="SM00692">
    <property type="entry name" value="DM3"/>
    <property type="match status" value="1"/>
</dbReference>
<evidence type="ECO:0000256" key="6">
    <source>
        <dbReference type="SAM" id="MobiDB-lite"/>
    </source>
</evidence>
<dbReference type="AlphaFoldDB" id="A0A6J1R980"/>
<evidence type="ECO:0000256" key="4">
    <source>
        <dbReference type="ARBA" id="ARBA00023125"/>
    </source>
</evidence>
<feature type="region of interest" description="Disordered" evidence="6">
    <location>
        <begin position="116"/>
        <end position="136"/>
    </location>
</feature>
<dbReference type="Pfam" id="PF05485">
    <property type="entry name" value="THAP"/>
    <property type="match status" value="1"/>
</dbReference>
<evidence type="ECO:0000256" key="3">
    <source>
        <dbReference type="ARBA" id="ARBA00022833"/>
    </source>
</evidence>
<dbReference type="GO" id="GO:0008270">
    <property type="term" value="F:zinc ion binding"/>
    <property type="evidence" value="ECO:0007669"/>
    <property type="project" value="UniProtKB-KW"/>
</dbReference>
<dbReference type="SMART" id="SM00980">
    <property type="entry name" value="THAP"/>
    <property type="match status" value="1"/>
</dbReference>
<dbReference type="RefSeq" id="XP_024891232.1">
    <property type="nucleotide sequence ID" value="XM_025035464.1"/>
</dbReference>
<evidence type="ECO:0000259" key="7">
    <source>
        <dbReference type="PROSITE" id="PS50950"/>
    </source>
</evidence>
<feature type="domain" description="THAP-type" evidence="7">
    <location>
        <begin position="1"/>
        <end position="78"/>
    </location>
</feature>
<keyword evidence="8" id="KW-1185">Reference proteome</keyword>
<name>A0A6J1R980_9HYME</name>
<evidence type="ECO:0000313" key="9">
    <source>
        <dbReference type="RefSeq" id="XP_024891232.1"/>
    </source>
</evidence>
<dbReference type="GeneID" id="112467027"/>
<sequence length="297" mass="34091">MKCSVLECKNEVKFKFPKNLILRKKWLEAIKRPDFNPTPKHGLCINHFNPKHVMKESIRAGYELQSTRLRHGTVPSIFSWQSTFQEHVNVKEKENERDNTEDFTPVISEASNNVQDDSLQQGQNSDTTGFFTDKNVSTPLNEETHISVEVYNYAEMELLTSNINVYEESISCDYVQNENCSTNDTEQCNDKEACSFATTATQTDSASRYSIEQFKNNPKSLLHLTGLENYDKFMTVLYSLGPAVYYLKYARGQAVGNISVPNQLFLVLWKLRRNCCDIELSEHFSIPRLAVGNIFHT</sequence>
<gene>
    <name evidence="9" type="primary">LOC112467027</name>
</gene>
<dbReference type="PANTHER" id="PTHR23080">
    <property type="entry name" value="THAP DOMAIN PROTEIN"/>
    <property type="match status" value="1"/>
</dbReference>
<keyword evidence="4 5" id="KW-0238">DNA-binding</keyword>
<dbReference type="InterPro" id="IPR006612">
    <property type="entry name" value="THAP_Znf"/>
</dbReference>
<dbReference type="GO" id="GO:0003677">
    <property type="term" value="F:DNA binding"/>
    <property type="evidence" value="ECO:0007669"/>
    <property type="project" value="UniProtKB-UniRule"/>
</dbReference>
<dbReference type="OrthoDB" id="7549390at2759"/>
<evidence type="ECO:0000256" key="1">
    <source>
        <dbReference type="ARBA" id="ARBA00022723"/>
    </source>
</evidence>
<accession>A0A6J1R980</accession>
<keyword evidence="2 5" id="KW-0863">Zinc-finger</keyword>
<evidence type="ECO:0000256" key="2">
    <source>
        <dbReference type="ARBA" id="ARBA00022771"/>
    </source>
</evidence>
<keyword evidence="1" id="KW-0479">Metal-binding</keyword>
<keyword evidence="3" id="KW-0862">Zinc</keyword>
<evidence type="ECO:0000313" key="8">
    <source>
        <dbReference type="Proteomes" id="UP000504618"/>
    </source>
</evidence>
<evidence type="ECO:0000256" key="5">
    <source>
        <dbReference type="PROSITE-ProRule" id="PRU00309"/>
    </source>
</evidence>